<reference evidence="2" key="1">
    <citation type="journal article" date="2019" name="Int. J. Syst. Evol. Microbiol.">
        <title>The Global Catalogue of Microorganisms (GCM) 10K type strain sequencing project: providing services to taxonomists for standard genome sequencing and annotation.</title>
        <authorList>
            <consortium name="The Broad Institute Genomics Platform"/>
            <consortium name="The Broad Institute Genome Sequencing Center for Infectious Disease"/>
            <person name="Wu L."/>
            <person name="Ma J."/>
        </authorList>
    </citation>
    <scope>NUCLEOTIDE SEQUENCE [LARGE SCALE GENOMIC DNA]</scope>
    <source>
        <strain evidence="2">JCM 10673</strain>
    </source>
</reference>
<organism evidence="1 2">
    <name type="scientific">Streptomyces thermoalcalitolerans</name>
    <dbReference type="NCBI Taxonomy" id="65605"/>
    <lineage>
        <taxon>Bacteria</taxon>
        <taxon>Bacillati</taxon>
        <taxon>Actinomycetota</taxon>
        <taxon>Actinomycetes</taxon>
        <taxon>Kitasatosporales</taxon>
        <taxon>Streptomycetaceae</taxon>
        <taxon>Streptomyces</taxon>
    </lineage>
</organism>
<evidence type="ECO:0000313" key="1">
    <source>
        <dbReference type="EMBL" id="GAA0901970.1"/>
    </source>
</evidence>
<dbReference type="Proteomes" id="UP001501005">
    <property type="component" value="Unassembled WGS sequence"/>
</dbReference>
<sequence length="51" mass="5540">MAGETGFHGGVNAYKAPVWHLRRSGDGGLFDTYAESFDAVWSTATPVWHEG</sequence>
<accession>A0ABP3YS04</accession>
<dbReference type="EMBL" id="BAAAHG010000002">
    <property type="protein sequence ID" value="GAA0901970.1"/>
    <property type="molecule type" value="Genomic_DNA"/>
</dbReference>
<comment type="caution">
    <text evidence="1">The sequence shown here is derived from an EMBL/GenBank/DDBJ whole genome shotgun (WGS) entry which is preliminary data.</text>
</comment>
<protein>
    <submittedName>
        <fullName evidence="1">Uncharacterized protein</fullName>
    </submittedName>
</protein>
<gene>
    <name evidence="1" type="ORF">GCM10009549_03370</name>
</gene>
<name>A0ABP3YS04_9ACTN</name>
<keyword evidence="2" id="KW-1185">Reference proteome</keyword>
<evidence type="ECO:0000313" key="2">
    <source>
        <dbReference type="Proteomes" id="UP001501005"/>
    </source>
</evidence>
<proteinExistence type="predicted"/>